<dbReference type="SUPFAM" id="SSF161098">
    <property type="entry name" value="MetI-like"/>
    <property type="match status" value="1"/>
</dbReference>
<dbReference type="InterPro" id="IPR035906">
    <property type="entry name" value="MetI-like_sf"/>
</dbReference>
<evidence type="ECO:0000259" key="8">
    <source>
        <dbReference type="PROSITE" id="PS50928"/>
    </source>
</evidence>
<dbReference type="GO" id="GO:0005886">
    <property type="term" value="C:plasma membrane"/>
    <property type="evidence" value="ECO:0007669"/>
    <property type="project" value="UniProtKB-SubCell"/>
</dbReference>
<evidence type="ECO:0000313" key="10">
    <source>
        <dbReference type="Proteomes" id="UP000184363"/>
    </source>
</evidence>
<keyword evidence="4 7" id="KW-0812">Transmembrane</keyword>
<dbReference type="Pfam" id="PF00528">
    <property type="entry name" value="BPD_transp_1"/>
    <property type="match status" value="1"/>
</dbReference>
<dbReference type="PROSITE" id="PS50928">
    <property type="entry name" value="ABC_TM1"/>
    <property type="match status" value="1"/>
</dbReference>
<sequence length="315" mass="33219">MSLTLVVRRLAAGLVVLWIVSVMTFLMVRLIPGDPARTVAGEQATPELVEAVRAQLGLDQPLLTQYLRWLGGVLQGDLGMSLTSPRPVAQTILQAAPATLSITLVALVLAVVLGVTAGVVAGLRQGTWIDRVVSTLATLGIAMPGFWVAMLLISIFAMKLHLLPATGYAPFSEDPARWLQHVLLPGAALALATAAQIARQARGSVADVLAEPYVRTARARGASGSVLVRRHVLRNASIPVITVIGLQAGHLLGGVIIVETVAGMSGIGTLALRAVLDRDYTMIQGYVLFAAVVMVGINLVVDLAYQWVNPKVRAA</sequence>
<protein>
    <submittedName>
        <fullName evidence="9">Peptide/nickel transport system permease protein</fullName>
    </submittedName>
</protein>
<name>A0A1M6UH87_PSETH</name>
<feature type="transmembrane region" description="Helical" evidence="7">
    <location>
        <begin position="283"/>
        <end position="305"/>
    </location>
</feature>
<dbReference type="CDD" id="cd06261">
    <property type="entry name" value="TM_PBP2"/>
    <property type="match status" value="1"/>
</dbReference>
<dbReference type="Proteomes" id="UP000184363">
    <property type="component" value="Unassembled WGS sequence"/>
</dbReference>
<evidence type="ECO:0000256" key="1">
    <source>
        <dbReference type="ARBA" id="ARBA00004651"/>
    </source>
</evidence>
<evidence type="ECO:0000256" key="5">
    <source>
        <dbReference type="ARBA" id="ARBA00022989"/>
    </source>
</evidence>
<evidence type="ECO:0000256" key="7">
    <source>
        <dbReference type="RuleBase" id="RU363032"/>
    </source>
</evidence>
<dbReference type="AlphaFoldDB" id="A0A1M6UH87"/>
<gene>
    <name evidence="9" type="ORF">SAMN05443637_11071</name>
</gene>
<evidence type="ECO:0000256" key="2">
    <source>
        <dbReference type="ARBA" id="ARBA00022448"/>
    </source>
</evidence>
<evidence type="ECO:0000256" key="3">
    <source>
        <dbReference type="ARBA" id="ARBA00022475"/>
    </source>
</evidence>
<feature type="transmembrane region" description="Helical" evidence="7">
    <location>
        <begin position="238"/>
        <end position="263"/>
    </location>
</feature>
<dbReference type="InterPro" id="IPR000515">
    <property type="entry name" value="MetI-like"/>
</dbReference>
<feature type="transmembrane region" description="Helical" evidence="7">
    <location>
        <begin position="135"/>
        <end position="158"/>
    </location>
</feature>
<feature type="domain" description="ABC transmembrane type-1" evidence="8">
    <location>
        <begin position="96"/>
        <end position="305"/>
    </location>
</feature>
<dbReference type="STRING" id="1848.SAMN05443637_11071"/>
<dbReference type="InterPro" id="IPR045621">
    <property type="entry name" value="BPD_transp_1_N"/>
</dbReference>
<dbReference type="GO" id="GO:0055085">
    <property type="term" value="P:transmembrane transport"/>
    <property type="evidence" value="ECO:0007669"/>
    <property type="project" value="InterPro"/>
</dbReference>
<dbReference type="PANTHER" id="PTHR43163">
    <property type="entry name" value="DIPEPTIDE TRANSPORT SYSTEM PERMEASE PROTEIN DPPB-RELATED"/>
    <property type="match status" value="1"/>
</dbReference>
<keyword evidence="3" id="KW-1003">Cell membrane</keyword>
<evidence type="ECO:0000256" key="4">
    <source>
        <dbReference type="ARBA" id="ARBA00022692"/>
    </source>
</evidence>
<proteinExistence type="inferred from homology"/>
<comment type="similarity">
    <text evidence="7">Belongs to the binding-protein-dependent transport system permease family.</text>
</comment>
<organism evidence="9 10">
    <name type="scientific">Pseudonocardia thermophila</name>
    <dbReference type="NCBI Taxonomy" id="1848"/>
    <lineage>
        <taxon>Bacteria</taxon>
        <taxon>Bacillati</taxon>
        <taxon>Actinomycetota</taxon>
        <taxon>Actinomycetes</taxon>
        <taxon>Pseudonocardiales</taxon>
        <taxon>Pseudonocardiaceae</taxon>
        <taxon>Pseudonocardia</taxon>
    </lineage>
</organism>
<dbReference type="PANTHER" id="PTHR43163:SF6">
    <property type="entry name" value="DIPEPTIDE TRANSPORT SYSTEM PERMEASE PROTEIN DPPB-RELATED"/>
    <property type="match status" value="1"/>
</dbReference>
<dbReference type="RefSeq" id="WP_073457578.1">
    <property type="nucleotide sequence ID" value="NZ_CALGVN010000001.1"/>
</dbReference>
<keyword evidence="6 7" id="KW-0472">Membrane</keyword>
<feature type="transmembrane region" description="Helical" evidence="7">
    <location>
        <begin position="178"/>
        <end position="198"/>
    </location>
</feature>
<dbReference type="Gene3D" id="1.10.3720.10">
    <property type="entry name" value="MetI-like"/>
    <property type="match status" value="1"/>
</dbReference>
<evidence type="ECO:0000313" key="9">
    <source>
        <dbReference type="EMBL" id="SHK68536.1"/>
    </source>
</evidence>
<feature type="transmembrane region" description="Helical" evidence="7">
    <location>
        <begin position="100"/>
        <end position="123"/>
    </location>
</feature>
<reference evidence="9 10" key="1">
    <citation type="submission" date="2016-11" db="EMBL/GenBank/DDBJ databases">
        <authorList>
            <person name="Jaros S."/>
            <person name="Januszkiewicz K."/>
            <person name="Wedrychowicz H."/>
        </authorList>
    </citation>
    <scope>NUCLEOTIDE SEQUENCE [LARGE SCALE GENOMIC DNA]</scope>
    <source>
        <strain evidence="9 10">DSM 43832</strain>
    </source>
</reference>
<dbReference type="EMBL" id="FRAP01000010">
    <property type="protein sequence ID" value="SHK68536.1"/>
    <property type="molecule type" value="Genomic_DNA"/>
</dbReference>
<keyword evidence="10" id="KW-1185">Reference proteome</keyword>
<accession>A0A1M6UH87</accession>
<keyword evidence="5 7" id="KW-1133">Transmembrane helix</keyword>
<dbReference type="Pfam" id="PF19300">
    <property type="entry name" value="BPD_transp_1_N"/>
    <property type="match status" value="1"/>
</dbReference>
<feature type="transmembrane region" description="Helical" evidence="7">
    <location>
        <begin position="12"/>
        <end position="31"/>
    </location>
</feature>
<keyword evidence="2 7" id="KW-0813">Transport</keyword>
<evidence type="ECO:0000256" key="6">
    <source>
        <dbReference type="ARBA" id="ARBA00023136"/>
    </source>
</evidence>
<comment type="subcellular location">
    <subcellularLocation>
        <location evidence="1 7">Cell membrane</location>
        <topology evidence="1 7">Multi-pass membrane protein</topology>
    </subcellularLocation>
</comment>